<comment type="caution">
    <text evidence="1">The sequence shown here is derived from an EMBL/GenBank/DDBJ whole genome shotgun (WGS) entry which is preliminary data.</text>
</comment>
<dbReference type="EMBL" id="PGVD01000088">
    <property type="protein sequence ID" value="PLR89034.1"/>
    <property type="molecule type" value="Genomic_DNA"/>
</dbReference>
<evidence type="ECO:0000313" key="1">
    <source>
        <dbReference type="EMBL" id="PLR89034.1"/>
    </source>
</evidence>
<accession>A0ABX4SXQ8</accession>
<keyword evidence="2" id="KW-1185">Reference proteome</keyword>
<proteinExistence type="predicted"/>
<dbReference type="Proteomes" id="UP000235114">
    <property type="component" value="Unassembled WGS sequence"/>
</dbReference>
<evidence type="ECO:0000313" key="2">
    <source>
        <dbReference type="Proteomes" id="UP000235114"/>
    </source>
</evidence>
<organism evidence="1 2">
    <name type="scientific">Bacillus canaveralius</name>
    <dbReference type="NCBI Taxonomy" id="1403243"/>
    <lineage>
        <taxon>Bacteria</taxon>
        <taxon>Bacillati</taxon>
        <taxon>Bacillota</taxon>
        <taxon>Bacilli</taxon>
        <taxon>Bacillales</taxon>
        <taxon>Bacillaceae</taxon>
        <taxon>Bacillus</taxon>
    </lineage>
</organism>
<gene>
    <name evidence="1" type="ORF">CVD25_21830</name>
</gene>
<protein>
    <submittedName>
        <fullName evidence="1">Uncharacterized protein</fullName>
    </submittedName>
</protein>
<name>A0ABX4SXQ8_9BACI</name>
<reference evidence="1 2" key="1">
    <citation type="submission" date="2017-12" db="EMBL/GenBank/DDBJ databases">
        <title>Comparative Functional Genomics of Dry Heat Resistant strains isolated from the Viking Spacecraft.</title>
        <authorList>
            <person name="Seuylemezian A."/>
            <person name="Cooper K."/>
            <person name="Vaishampayan P."/>
        </authorList>
    </citation>
    <scope>NUCLEOTIDE SEQUENCE [LARGE SCALE GENOMIC DNA]</scope>
    <source>
        <strain evidence="1 2">ATCC 29669</strain>
    </source>
</reference>
<sequence length="98" mass="11788">MIVRHMITFIFPSYCFFLQKLFYLYEEDLQSLYFKSPEPIFRMIVTIIKKNGEDVKGKEFIFSGKLRKCRIWSEFKTSIDHMSIKKSTFKPSALSYHL</sequence>